<dbReference type="EMBL" id="UYSL01023291">
    <property type="protein sequence ID" value="VDL81994.1"/>
    <property type="molecule type" value="Genomic_DNA"/>
</dbReference>
<feature type="compositionally biased region" description="Basic and acidic residues" evidence="1">
    <location>
        <begin position="62"/>
        <end position="83"/>
    </location>
</feature>
<dbReference type="WBParaSite" id="NBR_0001827201-mRNA-1">
    <property type="protein sequence ID" value="NBR_0001827201-mRNA-1"/>
    <property type="gene ID" value="NBR_0001827201"/>
</dbReference>
<dbReference type="AlphaFoldDB" id="A0A0N4YM89"/>
<feature type="compositionally biased region" description="Basic and acidic residues" evidence="1">
    <location>
        <begin position="279"/>
        <end position="288"/>
    </location>
</feature>
<reference evidence="2 3" key="2">
    <citation type="submission" date="2018-11" db="EMBL/GenBank/DDBJ databases">
        <authorList>
            <consortium name="Pathogen Informatics"/>
        </authorList>
    </citation>
    <scope>NUCLEOTIDE SEQUENCE [LARGE SCALE GENOMIC DNA]</scope>
</reference>
<evidence type="ECO:0000313" key="2">
    <source>
        <dbReference type="EMBL" id="VDL81994.1"/>
    </source>
</evidence>
<feature type="compositionally biased region" description="Basic and acidic residues" evidence="1">
    <location>
        <begin position="100"/>
        <end position="124"/>
    </location>
</feature>
<reference evidence="4" key="1">
    <citation type="submission" date="2017-02" db="UniProtKB">
        <authorList>
            <consortium name="WormBaseParasite"/>
        </authorList>
    </citation>
    <scope>IDENTIFICATION</scope>
</reference>
<feature type="compositionally biased region" description="Basic and acidic residues" evidence="1">
    <location>
        <begin position="231"/>
        <end position="247"/>
    </location>
</feature>
<feature type="region of interest" description="Disordered" evidence="1">
    <location>
        <begin position="1"/>
        <end position="193"/>
    </location>
</feature>
<protein>
    <submittedName>
        <fullName evidence="4">Pinin_SDK_memA domain-containing protein</fullName>
    </submittedName>
</protein>
<evidence type="ECO:0000256" key="1">
    <source>
        <dbReference type="SAM" id="MobiDB-lite"/>
    </source>
</evidence>
<feature type="compositionally biased region" description="Basic and acidic residues" evidence="1">
    <location>
        <begin position="1"/>
        <end position="42"/>
    </location>
</feature>
<gene>
    <name evidence="2" type="ORF">NBR_LOCUS18273</name>
</gene>
<keyword evidence="3" id="KW-1185">Reference proteome</keyword>
<sequence length="288" mass="32760">MDNKPDEKDGKTDGKEGKDGKTDGREGKDGKTDGKEGKDVKIDITQQKSEQEEQNSIKKVVSKRERPAEVKGGSKREVSEFKRSYALAKTPPVHSMFLISKKDDELEQKLSESSKASQRRDVQAKHTRGQTAEGRHSQRQKAERKQSQRELEGKRSQRELERKQSQRELERKQPPAETKQSDPKQAQDSNLMYKPMYLYSPSARQVFRQTVSKLGLMTGKIMGTERRRKNDKTDPNNKAPDDNRADELLAQSPTVASTPPSKPVDMMDDNDYTSFEPTDAVRRPARAE</sequence>
<name>A0A0N4YM89_NIPBR</name>
<accession>A0A0N4YM89</accession>
<feature type="region of interest" description="Disordered" evidence="1">
    <location>
        <begin position="216"/>
        <end position="288"/>
    </location>
</feature>
<evidence type="ECO:0000313" key="4">
    <source>
        <dbReference type="WBParaSite" id="NBR_0001827201-mRNA-1"/>
    </source>
</evidence>
<organism evidence="4">
    <name type="scientific">Nippostrongylus brasiliensis</name>
    <name type="common">Rat hookworm</name>
    <dbReference type="NCBI Taxonomy" id="27835"/>
    <lineage>
        <taxon>Eukaryota</taxon>
        <taxon>Metazoa</taxon>
        <taxon>Ecdysozoa</taxon>
        <taxon>Nematoda</taxon>
        <taxon>Chromadorea</taxon>
        <taxon>Rhabditida</taxon>
        <taxon>Rhabditina</taxon>
        <taxon>Rhabditomorpha</taxon>
        <taxon>Strongyloidea</taxon>
        <taxon>Heligmosomidae</taxon>
        <taxon>Nippostrongylus</taxon>
    </lineage>
</organism>
<evidence type="ECO:0000313" key="3">
    <source>
        <dbReference type="Proteomes" id="UP000271162"/>
    </source>
</evidence>
<proteinExistence type="predicted"/>
<feature type="compositionally biased region" description="Basic and acidic residues" evidence="1">
    <location>
        <begin position="133"/>
        <end position="182"/>
    </location>
</feature>
<dbReference type="Proteomes" id="UP000271162">
    <property type="component" value="Unassembled WGS sequence"/>
</dbReference>